<evidence type="ECO:0000256" key="3">
    <source>
        <dbReference type="ARBA" id="ARBA00022764"/>
    </source>
</evidence>
<comment type="caution">
    <text evidence="9">The sequence shown here is derived from an EMBL/GenBank/DDBJ whole genome shotgun (WGS) entry which is preliminary data.</text>
</comment>
<feature type="domain" description="CBM-cenC" evidence="6">
    <location>
        <begin position="43"/>
        <end position="178"/>
    </location>
</feature>
<evidence type="ECO:0000259" key="8">
    <source>
        <dbReference type="Pfam" id="PF16332"/>
    </source>
</evidence>
<evidence type="ECO:0000256" key="4">
    <source>
        <dbReference type="ARBA" id="ARBA00022801"/>
    </source>
</evidence>
<dbReference type="RefSeq" id="WP_209749242.1">
    <property type="nucleotide sequence ID" value="NZ_JBHSMH010000003.1"/>
</dbReference>
<dbReference type="InterPro" id="IPR008929">
    <property type="entry name" value="Chondroitin_lyas"/>
</dbReference>
<dbReference type="InterPro" id="IPR008979">
    <property type="entry name" value="Galactose-bd-like_sf"/>
</dbReference>
<dbReference type="Proteomes" id="UP001596105">
    <property type="component" value="Unassembled WGS sequence"/>
</dbReference>
<feature type="domain" description="Heparinase II/III-like C-terminal" evidence="7">
    <location>
        <begin position="986"/>
        <end position="1164"/>
    </location>
</feature>
<dbReference type="InterPro" id="IPR036116">
    <property type="entry name" value="FN3_sf"/>
</dbReference>
<evidence type="ECO:0000259" key="7">
    <source>
        <dbReference type="Pfam" id="PF07940"/>
    </source>
</evidence>
<evidence type="ECO:0000313" key="9">
    <source>
        <dbReference type="EMBL" id="MFC5467333.1"/>
    </source>
</evidence>
<dbReference type="InterPro" id="IPR003305">
    <property type="entry name" value="CenC_carb-bd"/>
</dbReference>
<dbReference type="Gene3D" id="2.60.120.260">
    <property type="entry name" value="Galactose-binding domain-like"/>
    <property type="match status" value="3"/>
</dbReference>
<keyword evidence="2" id="KW-0732">Signal</keyword>
<comment type="subcellular location">
    <subcellularLocation>
        <location evidence="1">Periplasm</location>
    </subcellularLocation>
</comment>
<dbReference type="Pfam" id="PF16332">
    <property type="entry name" value="DUF4962"/>
    <property type="match status" value="1"/>
</dbReference>
<evidence type="ECO:0000256" key="5">
    <source>
        <dbReference type="ARBA" id="ARBA00023239"/>
    </source>
</evidence>
<name>A0ABW0LRX4_9BACL</name>
<evidence type="ECO:0000256" key="1">
    <source>
        <dbReference type="ARBA" id="ARBA00004418"/>
    </source>
</evidence>
<protein>
    <submittedName>
        <fullName evidence="9">DUF4962 domain-containing protein</fullName>
    </submittedName>
</protein>
<dbReference type="InterPro" id="IPR032518">
    <property type="entry name" value="HepII_N"/>
</dbReference>
<dbReference type="SUPFAM" id="SSF49785">
    <property type="entry name" value="Galactose-binding domain-like"/>
    <property type="match status" value="3"/>
</dbReference>
<dbReference type="Gene3D" id="1.50.10.100">
    <property type="entry name" value="Chondroitin AC/alginate lyase"/>
    <property type="match status" value="1"/>
</dbReference>
<sequence length="1475" mass="158683">MRKAVLWRKPAVLILILTLVFGLLPLGLNGRGAQAASWPYGADLVANGSFEQPDNGFPSNWTPMNTGTSTYMMRDTSLYTHGLKGLKITDDGVGGTREVGVKSDPIPIVYGQTYTAKVKANVSVGMVHLLVRTYDSNGNPSTQQYIADSTSTTGVWQTLSVTFSPPQSHSATAVIHVYERTTTAQTTATIDDVTMSLSGNLVPNGGFEINPGTPTGFPVGWLAMTNPPNSSVTTETASANVSAGSRSVKIYDSNPFVQGNETGLKTPDIPIRPGETFDIHVKVKVDGEVAVLARSFDANNNPDQVPAVTRSGDAFSGWQTISFSYTPKAPFTSKFVLMIYDRSGTTTAYVDEVSVTSSELLFNPSFESGTETAIEGWTVSPAGGVTWVTAQTDPIDQGSKAVKFTNTASALESIRVRHEQLGYAYTASVKAYVTSGKATLTLKALNWAGIEEPGYVVTVKSDTGKSGWQTLKVTVAPPNWAKAVRVVLATESASDTVVFDSAELRFGWPATSPGDQTMPFRPADRAVSEQNPPDFSWTYVDGADKYELQIASDESFATIVYSKDGIPVNLFNLPSTLTAGTSYYWRVRYHYPQGWSAWSDTQQFRIKSNAVAFTVPDIETLINSVPSVRPRILTTPSTLNAFKDLKDNEGKPIYDFAKDRVDGIIASQTPMSPEPSAGDSVATVNDVVFKEMTNILSGALVYMITDDAQYKVSILDVTKPRLMAIAGWNPNGSTSYQTADQASRDIALLMAVAYDWLKVPSNGAFSDTDRQNLVSAIHARTKTIYDDILNAASSASLYKDPYYSHGWTAAGYVAIIATAMMHETQTVNGATMAEHAKQWFRKSVPVRINMYPPIGGEEGGWATGTGYWEVSHLSDKRVADVLKEATVVNLYQKAFSRNEHNMVTYFMPVGSPGGQFGDGSEKPMLKETVNLLRRQAQVYDPNPIAQWAQWFAAAAPVSLEPYKLFSYGYGKNSVLPRPPFELPSARWQKDVGWVAMHSSLYDPERISLYFKSSGYGSYNHSHADQNSFTINAFGEKLAIDAGYYDGYGTDFHTNYYRTTLAHNAITYDINKGQKIDDMKASGRIAGFASIEAFDGTVGDATPAYNQNSAQPGWGLDLARRGIIYVKPNAFVVIDKLDAKGSANASFEYLLHADNMILDGLQQVTIEKNDANMKASIQYPIPDSAAVTSSFTDAANNPKTPNLNPPQASQKHAKFTFPPAASQTIISTYQPYLDGSTPSSITQGGNTSYESLTIDGTTVYVRLSGSGLVTVNSNFKFDGMAAAVRGNDVLLLDGVRLEKNGVTLLQTNVPATVALSGSEISISGDAPELEVQVNTAATTLVDETYTAVPSGAAGMSAIGVYWTKTGNVMTIQSESGRRFKLSSVTAPGPQTSVNLTVKLNGTVVDTYALAAHGTYAGGTASYGQLTDLSAGTYTIVSAPAGLKFEKEGAATPGPKTLGASPWVILDGAGGTLELTN</sequence>
<keyword evidence="4" id="KW-0378">Hydrolase</keyword>
<dbReference type="PANTHER" id="PTHR39210">
    <property type="entry name" value="HEPARIN-SULFATE LYASE"/>
    <property type="match status" value="1"/>
</dbReference>
<evidence type="ECO:0000313" key="10">
    <source>
        <dbReference type="Proteomes" id="UP001596105"/>
    </source>
</evidence>
<reference evidence="10" key="1">
    <citation type="journal article" date="2019" name="Int. J. Syst. Evol. Microbiol.">
        <title>The Global Catalogue of Microorganisms (GCM) 10K type strain sequencing project: providing services to taxonomists for standard genome sequencing and annotation.</title>
        <authorList>
            <consortium name="The Broad Institute Genomics Platform"/>
            <consortium name="The Broad Institute Genome Sequencing Center for Infectious Disease"/>
            <person name="Wu L."/>
            <person name="Ma J."/>
        </authorList>
    </citation>
    <scope>NUCLEOTIDE SEQUENCE [LARGE SCALE GENOMIC DNA]</scope>
    <source>
        <strain evidence="10">CCUG 57113</strain>
    </source>
</reference>
<keyword evidence="5" id="KW-0456">Lyase</keyword>
<dbReference type="InterPro" id="IPR013783">
    <property type="entry name" value="Ig-like_fold"/>
</dbReference>
<keyword evidence="3" id="KW-0574">Periplasm</keyword>
<evidence type="ECO:0000256" key="2">
    <source>
        <dbReference type="ARBA" id="ARBA00022729"/>
    </source>
</evidence>
<evidence type="ECO:0000259" key="6">
    <source>
        <dbReference type="Pfam" id="PF02018"/>
    </source>
</evidence>
<accession>A0ABW0LRX4</accession>
<gene>
    <name evidence="9" type="ORF">ACFPPD_01295</name>
</gene>
<keyword evidence="10" id="KW-1185">Reference proteome</keyword>
<feature type="domain" description="Heparinase II N-terminal" evidence="8">
    <location>
        <begin position="542"/>
        <end position="923"/>
    </location>
</feature>
<proteinExistence type="predicted"/>
<dbReference type="EMBL" id="JBHSMH010000003">
    <property type="protein sequence ID" value="MFC5467333.1"/>
    <property type="molecule type" value="Genomic_DNA"/>
</dbReference>
<dbReference type="SUPFAM" id="SSF49265">
    <property type="entry name" value="Fibronectin type III"/>
    <property type="match status" value="1"/>
</dbReference>
<dbReference type="InterPro" id="IPR012480">
    <property type="entry name" value="Hepar_II_III_C"/>
</dbReference>
<dbReference type="PANTHER" id="PTHR39210:SF1">
    <property type="entry name" value="HEPARIN-SULFATE LYASE"/>
    <property type="match status" value="1"/>
</dbReference>
<dbReference type="Gene3D" id="2.70.98.70">
    <property type="match status" value="1"/>
</dbReference>
<dbReference type="Pfam" id="PF07940">
    <property type="entry name" value="Hepar_II_III_C"/>
    <property type="match status" value="1"/>
</dbReference>
<dbReference type="Pfam" id="PF02018">
    <property type="entry name" value="CBM_4_9"/>
    <property type="match status" value="1"/>
</dbReference>
<organism evidence="9 10">
    <name type="scientific">Cohnella suwonensis</name>
    <dbReference type="NCBI Taxonomy" id="696072"/>
    <lineage>
        <taxon>Bacteria</taxon>
        <taxon>Bacillati</taxon>
        <taxon>Bacillota</taxon>
        <taxon>Bacilli</taxon>
        <taxon>Bacillales</taxon>
        <taxon>Paenibacillaceae</taxon>
        <taxon>Cohnella</taxon>
    </lineage>
</organism>
<dbReference type="Gene3D" id="2.60.40.10">
    <property type="entry name" value="Immunoglobulins"/>
    <property type="match status" value="1"/>
</dbReference>